<protein>
    <submittedName>
        <fullName evidence="3">Uncharacterized protein</fullName>
    </submittedName>
</protein>
<feature type="region of interest" description="Disordered" evidence="1">
    <location>
        <begin position="70"/>
        <end position="97"/>
    </location>
</feature>
<gene>
    <name evidence="3" type="ORF">EVAR_102437_1</name>
</gene>
<feature type="chain" id="PRO_5020035814" evidence="2">
    <location>
        <begin position="18"/>
        <end position="97"/>
    </location>
</feature>
<comment type="caution">
    <text evidence="3">The sequence shown here is derived from an EMBL/GenBank/DDBJ whole genome shotgun (WGS) entry which is preliminary data.</text>
</comment>
<dbReference type="EMBL" id="BGZK01001465">
    <property type="protein sequence ID" value="GBP80507.1"/>
    <property type="molecule type" value="Genomic_DNA"/>
</dbReference>
<keyword evidence="2" id="KW-0732">Signal</keyword>
<dbReference type="Proteomes" id="UP000299102">
    <property type="component" value="Unassembled WGS sequence"/>
</dbReference>
<feature type="region of interest" description="Disordered" evidence="1">
    <location>
        <begin position="27"/>
        <end position="47"/>
    </location>
</feature>
<keyword evidence="4" id="KW-1185">Reference proteome</keyword>
<evidence type="ECO:0000256" key="1">
    <source>
        <dbReference type="SAM" id="MobiDB-lite"/>
    </source>
</evidence>
<feature type="signal peptide" evidence="2">
    <location>
        <begin position="1"/>
        <end position="17"/>
    </location>
</feature>
<evidence type="ECO:0000313" key="4">
    <source>
        <dbReference type="Proteomes" id="UP000299102"/>
    </source>
</evidence>
<proteinExistence type="predicted"/>
<reference evidence="3 4" key="1">
    <citation type="journal article" date="2019" name="Commun. Biol.">
        <title>The bagworm genome reveals a unique fibroin gene that provides high tensile strength.</title>
        <authorList>
            <person name="Kono N."/>
            <person name="Nakamura H."/>
            <person name="Ohtoshi R."/>
            <person name="Tomita M."/>
            <person name="Numata K."/>
            <person name="Arakawa K."/>
        </authorList>
    </citation>
    <scope>NUCLEOTIDE SEQUENCE [LARGE SCALE GENOMIC DNA]</scope>
</reference>
<name>A0A4C1Z1M3_EUMVA</name>
<evidence type="ECO:0000256" key="2">
    <source>
        <dbReference type="SAM" id="SignalP"/>
    </source>
</evidence>
<sequence length="97" mass="10068">MKKIALGLAAVAASAVGASPALVARARTSSGRFDRRHYRAPPPACREGSSRVGTVIYQILFGRETTRHVHANKASTGERRAAGGAPIARELSTGKGG</sequence>
<organism evidence="3 4">
    <name type="scientific">Eumeta variegata</name>
    <name type="common">Bagworm moth</name>
    <name type="synonym">Eumeta japonica</name>
    <dbReference type="NCBI Taxonomy" id="151549"/>
    <lineage>
        <taxon>Eukaryota</taxon>
        <taxon>Metazoa</taxon>
        <taxon>Ecdysozoa</taxon>
        <taxon>Arthropoda</taxon>
        <taxon>Hexapoda</taxon>
        <taxon>Insecta</taxon>
        <taxon>Pterygota</taxon>
        <taxon>Neoptera</taxon>
        <taxon>Endopterygota</taxon>
        <taxon>Lepidoptera</taxon>
        <taxon>Glossata</taxon>
        <taxon>Ditrysia</taxon>
        <taxon>Tineoidea</taxon>
        <taxon>Psychidae</taxon>
        <taxon>Oiketicinae</taxon>
        <taxon>Eumeta</taxon>
    </lineage>
</organism>
<accession>A0A4C1Z1M3</accession>
<dbReference type="AlphaFoldDB" id="A0A4C1Z1M3"/>
<evidence type="ECO:0000313" key="3">
    <source>
        <dbReference type="EMBL" id="GBP80507.1"/>
    </source>
</evidence>